<proteinExistence type="predicted"/>
<sequence>MQSNTNEVTHCVFITSILNASLAIVINEEKIYIAYRKDVSADQAFRSDDYDLTKEVLKEDIESIRKEEMMDIVMNEYRFLLHKGHNYILWLLWKCPIHVSYQEKFLR</sequence>
<gene>
    <name evidence="1" type="ORF">Glove_35g7</name>
</gene>
<accession>A0A397JJF3</accession>
<organism evidence="1 2">
    <name type="scientific">Diversispora epigaea</name>
    <dbReference type="NCBI Taxonomy" id="1348612"/>
    <lineage>
        <taxon>Eukaryota</taxon>
        <taxon>Fungi</taxon>
        <taxon>Fungi incertae sedis</taxon>
        <taxon>Mucoromycota</taxon>
        <taxon>Glomeromycotina</taxon>
        <taxon>Glomeromycetes</taxon>
        <taxon>Diversisporales</taxon>
        <taxon>Diversisporaceae</taxon>
        <taxon>Diversispora</taxon>
    </lineage>
</organism>
<comment type="caution">
    <text evidence="1">The sequence shown here is derived from an EMBL/GenBank/DDBJ whole genome shotgun (WGS) entry which is preliminary data.</text>
</comment>
<name>A0A397JJF3_9GLOM</name>
<evidence type="ECO:0000313" key="2">
    <source>
        <dbReference type="Proteomes" id="UP000266861"/>
    </source>
</evidence>
<protein>
    <submittedName>
        <fullName evidence="1">Uncharacterized protein</fullName>
    </submittedName>
</protein>
<dbReference type="AlphaFoldDB" id="A0A397JJF3"/>
<dbReference type="EMBL" id="PQFF01000033">
    <property type="protein sequence ID" value="RHZ87412.1"/>
    <property type="molecule type" value="Genomic_DNA"/>
</dbReference>
<evidence type="ECO:0000313" key="1">
    <source>
        <dbReference type="EMBL" id="RHZ87412.1"/>
    </source>
</evidence>
<reference evidence="1 2" key="1">
    <citation type="submission" date="2018-08" db="EMBL/GenBank/DDBJ databases">
        <title>Genome and evolution of the arbuscular mycorrhizal fungus Diversispora epigaea (formerly Glomus versiforme) and its bacterial endosymbionts.</title>
        <authorList>
            <person name="Sun X."/>
            <person name="Fei Z."/>
            <person name="Harrison M."/>
        </authorList>
    </citation>
    <scope>NUCLEOTIDE SEQUENCE [LARGE SCALE GENOMIC DNA]</scope>
    <source>
        <strain evidence="1 2">IT104</strain>
    </source>
</reference>
<dbReference type="Proteomes" id="UP000266861">
    <property type="component" value="Unassembled WGS sequence"/>
</dbReference>
<keyword evidence="2" id="KW-1185">Reference proteome</keyword>